<evidence type="ECO:0000256" key="3">
    <source>
        <dbReference type="ARBA" id="ARBA00022763"/>
    </source>
</evidence>
<dbReference type="GO" id="GO:0005524">
    <property type="term" value="F:ATP binding"/>
    <property type="evidence" value="ECO:0007669"/>
    <property type="project" value="UniProtKB-KW"/>
</dbReference>
<feature type="domain" description="RecA family profile 1" evidence="8">
    <location>
        <begin position="57"/>
        <end position="243"/>
    </location>
</feature>
<comment type="subcellular location">
    <subcellularLocation>
        <location evidence="1">Nucleus</location>
    </subcellularLocation>
</comment>
<dbReference type="Proteomes" id="UP001353858">
    <property type="component" value="Unassembled WGS sequence"/>
</dbReference>
<evidence type="ECO:0000256" key="6">
    <source>
        <dbReference type="ARBA" id="ARBA00023242"/>
    </source>
</evidence>
<dbReference type="Gene3D" id="3.40.50.300">
    <property type="entry name" value="P-loop containing nucleotide triphosphate hydrolases"/>
    <property type="match status" value="1"/>
</dbReference>
<dbReference type="GO" id="GO:0007131">
    <property type="term" value="P:reciprocal meiotic recombination"/>
    <property type="evidence" value="ECO:0007669"/>
    <property type="project" value="TreeGrafter"/>
</dbReference>
<dbReference type="InterPro" id="IPR016467">
    <property type="entry name" value="DNA_recomb/repair_RecA-like"/>
</dbReference>
<dbReference type="GO" id="GO:0033065">
    <property type="term" value="C:Rad51C-XRCC3 complex"/>
    <property type="evidence" value="ECO:0007669"/>
    <property type="project" value="TreeGrafter"/>
</dbReference>
<evidence type="ECO:0000256" key="5">
    <source>
        <dbReference type="ARBA" id="ARBA00023204"/>
    </source>
</evidence>
<dbReference type="EMBL" id="JARPUR010000006">
    <property type="protein sequence ID" value="KAK4874762.1"/>
    <property type="molecule type" value="Genomic_DNA"/>
</dbReference>
<keyword evidence="10" id="KW-1185">Reference proteome</keyword>
<proteinExistence type="predicted"/>
<accession>A0AAN7PSK4</accession>
<dbReference type="InterPro" id="IPR013632">
    <property type="entry name" value="Rad51_C"/>
</dbReference>
<name>A0AAN7PSK4_9COLE</name>
<reference evidence="10" key="1">
    <citation type="submission" date="2023-01" db="EMBL/GenBank/DDBJ databases">
        <title>Key to firefly adult light organ development and bioluminescence: homeobox transcription factors regulate luciferase expression and transportation to peroxisome.</title>
        <authorList>
            <person name="Fu X."/>
        </authorList>
    </citation>
    <scope>NUCLEOTIDE SEQUENCE [LARGE SCALE GENOMIC DNA]</scope>
</reference>
<comment type="caution">
    <text evidence="9">The sequence shown here is derived from an EMBL/GenBank/DDBJ whole genome shotgun (WGS) entry which is preliminary data.</text>
</comment>
<keyword evidence="4" id="KW-0067">ATP-binding</keyword>
<keyword evidence="6" id="KW-0539">Nucleus</keyword>
<dbReference type="PANTHER" id="PTHR46239:SF1">
    <property type="entry name" value="DNA REPAIR PROTEIN RAD51 HOMOLOG 3"/>
    <property type="match status" value="1"/>
</dbReference>
<dbReference type="GO" id="GO:0008821">
    <property type="term" value="F:crossover junction DNA endonuclease activity"/>
    <property type="evidence" value="ECO:0007669"/>
    <property type="project" value="TreeGrafter"/>
</dbReference>
<evidence type="ECO:0000256" key="7">
    <source>
        <dbReference type="ARBA" id="ARBA00040674"/>
    </source>
</evidence>
<dbReference type="PANTHER" id="PTHR46239">
    <property type="entry name" value="DNA REPAIR PROTEIN RAD51 HOMOLOG 3 RAD51C"/>
    <property type="match status" value="1"/>
</dbReference>
<organism evidence="9 10">
    <name type="scientific">Aquatica leii</name>
    <dbReference type="NCBI Taxonomy" id="1421715"/>
    <lineage>
        <taxon>Eukaryota</taxon>
        <taxon>Metazoa</taxon>
        <taxon>Ecdysozoa</taxon>
        <taxon>Arthropoda</taxon>
        <taxon>Hexapoda</taxon>
        <taxon>Insecta</taxon>
        <taxon>Pterygota</taxon>
        <taxon>Neoptera</taxon>
        <taxon>Endopterygota</taxon>
        <taxon>Coleoptera</taxon>
        <taxon>Polyphaga</taxon>
        <taxon>Elateriformia</taxon>
        <taxon>Elateroidea</taxon>
        <taxon>Lampyridae</taxon>
        <taxon>Luciolinae</taxon>
        <taxon>Aquatica</taxon>
    </lineage>
</organism>
<dbReference type="InterPro" id="IPR027417">
    <property type="entry name" value="P-loop_NTPase"/>
</dbReference>
<dbReference type="GO" id="GO:0005657">
    <property type="term" value="C:replication fork"/>
    <property type="evidence" value="ECO:0007669"/>
    <property type="project" value="TreeGrafter"/>
</dbReference>
<dbReference type="GO" id="GO:0033063">
    <property type="term" value="C:Rad51B-Rad51C-Rad51D-XRCC2 complex"/>
    <property type="evidence" value="ECO:0007669"/>
    <property type="project" value="TreeGrafter"/>
</dbReference>
<evidence type="ECO:0000256" key="4">
    <source>
        <dbReference type="ARBA" id="ARBA00022840"/>
    </source>
</evidence>
<dbReference type="SUPFAM" id="SSF52540">
    <property type="entry name" value="P-loop containing nucleoside triphosphate hydrolases"/>
    <property type="match status" value="1"/>
</dbReference>
<dbReference type="AlphaFoldDB" id="A0AAN7PSK4"/>
<evidence type="ECO:0000259" key="8">
    <source>
        <dbReference type="PROSITE" id="PS50162"/>
    </source>
</evidence>
<dbReference type="PIRSF" id="PIRSF005856">
    <property type="entry name" value="Rad51"/>
    <property type="match status" value="1"/>
</dbReference>
<dbReference type="GO" id="GO:0000400">
    <property type="term" value="F:four-way junction DNA binding"/>
    <property type="evidence" value="ECO:0007669"/>
    <property type="project" value="TreeGrafter"/>
</dbReference>
<keyword evidence="5" id="KW-0234">DNA repair</keyword>
<dbReference type="InterPro" id="IPR020588">
    <property type="entry name" value="RecA_ATP-bd"/>
</dbReference>
<dbReference type="PROSITE" id="PS50162">
    <property type="entry name" value="RECA_2"/>
    <property type="match status" value="1"/>
</dbReference>
<sequence>MHQPVHSLSLPECKLRELQTSEFNYCKDLDASMPYLDQLMKPPVTKTALEVYNEECQQGCVRTFVEPLDNVLGGGIPLGEVTEFCGEPGSGKTQICFQLCISVQLPTWCGGLNGEAVYIGTNCDFASHRVKEIAKRIMDRYVLFEAKHSFGNIGLNEINVELIMERISYINVSDYTQMLLIVTYLKDWLHDHPTVKLIVIDSICAPLKPLDGSQRTTIAYQLLQDLQKLAKEHNFAIIVTNNITTRFTCSSSYLAPSLGDNYYHRLNNRIYLCKKSSNVFKAVLLKSLFNSQTEIEFSLIS</sequence>
<dbReference type="Pfam" id="PF08423">
    <property type="entry name" value="Rad51"/>
    <property type="match status" value="1"/>
</dbReference>
<evidence type="ECO:0000313" key="9">
    <source>
        <dbReference type="EMBL" id="KAK4874762.1"/>
    </source>
</evidence>
<keyword evidence="2" id="KW-0547">Nucleotide-binding</keyword>
<dbReference type="GO" id="GO:0140664">
    <property type="term" value="F:ATP-dependent DNA damage sensor activity"/>
    <property type="evidence" value="ECO:0007669"/>
    <property type="project" value="InterPro"/>
</dbReference>
<keyword evidence="3" id="KW-0227">DNA damage</keyword>
<protein>
    <recommendedName>
        <fullName evidence="7">DNA repair protein RAD51 homolog 3</fullName>
    </recommendedName>
</protein>
<evidence type="ECO:0000256" key="2">
    <source>
        <dbReference type="ARBA" id="ARBA00022741"/>
    </source>
</evidence>
<dbReference type="InterPro" id="IPR052093">
    <property type="entry name" value="HR_Repair_Mediator"/>
</dbReference>
<evidence type="ECO:0000256" key="1">
    <source>
        <dbReference type="ARBA" id="ARBA00004123"/>
    </source>
</evidence>
<dbReference type="GO" id="GO:0000707">
    <property type="term" value="P:meiotic DNA recombinase assembly"/>
    <property type="evidence" value="ECO:0007669"/>
    <property type="project" value="TreeGrafter"/>
</dbReference>
<gene>
    <name evidence="9" type="ORF">RN001_014122</name>
</gene>
<evidence type="ECO:0000313" key="10">
    <source>
        <dbReference type="Proteomes" id="UP001353858"/>
    </source>
</evidence>